<dbReference type="InterPro" id="IPR015943">
    <property type="entry name" value="WD40/YVTN_repeat-like_dom_sf"/>
</dbReference>
<dbReference type="GO" id="GO:0005669">
    <property type="term" value="C:transcription factor TFIID complex"/>
    <property type="evidence" value="ECO:0000318"/>
    <property type="project" value="GO_Central"/>
</dbReference>
<feature type="region of interest" description="Disordered" evidence="9">
    <location>
        <begin position="370"/>
        <end position="404"/>
    </location>
</feature>
<feature type="compositionally biased region" description="Polar residues" evidence="9">
    <location>
        <begin position="372"/>
        <end position="384"/>
    </location>
</feature>
<evidence type="ECO:0000313" key="11">
    <source>
        <dbReference type="EMBL" id="GAQ82822.1"/>
    </source>
</evidence>
<evidence type="ECO:0000256" key="7">
    <source>
        <dbReference type="ARBA" id="ARBA00023242"/>
    </source>
</evidence>
<dbReference type="InterPro" id="IPR007582">
    <property type="entry name" value="TFIID_NTD2"/>
</dbReference>
<feature type="domain" description="TFIID subunit TAF5 NTD2" evidence="10">
    <location>
        <begin position="61"/>
        <end position="190"/>
    </location>
</feature>
<name>A0A1Y1HYL3_KLENI</name>
<evidence type="ECO:0000256" key="1">
    <source>
        <dbReference type="ARBA" id="ARBA00004123"/>
    </source>
</evidence>
<feature type="repeat" description="WD" evidence="8">
    <location>
        <begin position="336"/>
        <end position="377"/>
    </location>
</feature>
<feature type="region of interest" description="Disordered" evidence="9">
    <location>
        <begin position="244"/>
        <end position="294"/>
    </location>
</feature>
<evidence type="ECO:0000256" key="4">
    <source>
        <dbReference type="ARBA" id="ARBA00022737"/>
    </source>
</evidence>
<dbReference type="PANTHER" id="PTHR19879">
    <property type="entry name" value="TRANSCRIPTION INITIATION FACTOR TFIID"/>
    <property type="match status" value="1"/>
</dbReference>
<evidence type="ECO:0000256" key="5">
    <source>
        <dbReference type="ARBA" id="ARBA00023015"/>
    </source>
</evidence>
<dbReference type="InterPro" id="IPR036322">
    <property type="entry name" value="WD40_repeat_dom_sf"/>
</dbReference>
<evidence type="ECO:0000256" key="3">
    <source>
        <dbReference type="ARBA" id="ARBA00022574"/>
    </source>
</evidence>
<dbReference type="PROSITE" id="PS00678">
    <property type="entry name" value="WD_REPEATS_1"/>
    <property type="match status" value="4"/>
</dbReference>
<dbReference type="Proteomes" id="UP000054558">
    <property type="component" value="Unassembled WGS sequence"/>
</dbReference>
<dbReference type="PRINTS" id="PR00320">
    <property type="entry name" value="GPROTEINBRPT"/>
</dbReference>
<evidence type="ECO:0000259" key="10">
    <source>
        <dbReference type="Pfam" id="PF04494"/>
    </source>
</evidence>
<dbReference type="SUPFAM" id="SSF50978">
    <property type="entry name" value="WD40 repeat-like"/>
    <property type="match status" value="1"/>
</dbReference>
<dbReference type="Gene3D" id="2.130.10.10">
    <property type="entry name" value="YVTN repeat-like/Quinoprotein amine dehydrogenase"/>
    <property type="match status" value="3"/>
</dbReference>
<evidence type="ECO:0000256" key="6">
    <source>
        <dbReference type="ARBA" id="ARBA00023163"/>
    </source>
</evidence>
<dbReference type="InterPro" id="IPR020472">
    <property type="entry name" value="WD40_PAC1"/>
</dbReference>
<accession>A0A1Y1HYL3</accession>
<comment type="subcellular location">
    <subcellularLocation>
        <location evidence="1">Nucleus</location>
    </subcellularLocation>
</comment>
<protein>
    <submittedName>
        <fullName evidence="11">TATA-box binding protein-associated factor</fullName>
    </submittedName>
</protein>
<keyword evidence="6" id="KW-0804">Transcription</keyword>
<dbReference type="SMART" id="SM00320">
    <property type="entry name" value="WD40"/>
    <property type="match status" value="6"/>
</dbReference>
<keyword evidence="3 8" id="KW-0853">WD repeat</keyword>
<dbReference type="CDD" id="cd00200">
    <property type="entry name" value="WD40"/>
    <property type="match status" value="1"/>
</dbReference>
<dbReference type="InterPro" id="IPR001680">
    <property type="entry name" value="WD40_rpt"/>
</dbReference>
<dbReference type="SUPFAM" id="SSF160897">
    <property type="entry name" value="Taf5 N-terminal domain-like"/>
    <property type="match status" value="1"/>
</dbReference>
<dbReference type="STRING" id="105231.A0A1Y1HYL3"/>
<dbReference type="PROSITE" id="PS50294">
    <property type="entry name" value="WD_REPEATS_REGION"/>
    <property type="match status" value="6"/>
</dbReference>
<feature type="repeat" description="WD" evidence="8">
    <location>
        <begin position="581"/>
        <end position="614"/>
    </location>
</feature>
<feature type="repeat" description="WD" evidence="8">
    <location>
        <begin position="496"/>
        <end position="537"/>
    </location>
</feature>
<keyword evidence="12" id="KW-1185">Reference proteome</keyword>
<organism evidence="11 12">
    <name type="scientific">Klebsormidium nitens</name>
    <name type="common">Green alga</name>
    <name type="synonym">Ulothrix nitens</name>
    <dbReference type="NCBI Taxonomy" id="105231"/>
    <lineage>
        <taxon>Eukaryota</taxon>
        <taxon>Viridiplantae</taxon>
        <taxon>Streptophyta</taxon>
        <taxon>Klebsormidiophyceae</taxon>
        <taxon>Klebsormidiales</taxon>
        <taxon>Klebsormidiaceae</taxon>
        <taxon>Klebsormidium</taxon>
    </lineage>
</organism>
<dbReference type="EMBL" id="DF237074">
    <property type="protein sequence ID" value="GAQ82822.1"/>
    <property type="molecule type" value="Genomic_DNA"/>
</dbReference>
<dbReference type="GO" id="GO:0006367">
    <property type="term" value="P:transcription initiation at RNA polymerase II promoter"/>
    <property type="evidence" value="ECO:0000318"/>
    <property type="project" value="GO_Central"/>
</dbReference>
<feature type="repeat" description="WD" evidence="8">
    <location>
        <begin position="538"/>
        <end position="579"/>
    </location>
</feature>
<keyword evidence="4" id="KW-0677">Repeat</keyword>
<dbReference type="Pfam" id="PF08513">
    <property type="entry name" value="LisH"/>
    <property type="match status" value="1"/>
</dbReference>
<evidence type="ECO:0000256" key="8">
    <source>
        <dbReference type="PROSITE-ProRule" id="PRU00221"/>
    </source>
</evidence>
<dbReference type="PANTHER" id="PTHR19879:SF1">
    <property type="entry name" value="CANNONBALL-RELATED"/>
    <property type="match status" value="1"/>
</dbReference>
<gene>
    <name evidence="11" type="ORF">KFL_001250180</name>
</gene>
<feature type="compositionally biased region" description="Low complexity" evidence="9">
    <location>
        <begin position="395"/>
        <end position="404"/>
    </location>
</feature>
<evidence type="ECO:0000256" key="9">
    <source>
        <dbReference type="SAM" id="MobiDB-lite"/>
    </source>
</evidence>
<comment type="similarity">
    <text evidence="2">Belongs to the WD repeat TAF5 family.</text>
</comment>
<dbReference type="OMA" id="HNHPVWD"/>
<dbReference type="PROSITE" id="PS50082">
    <property type="entry name" value="WD_REPEATS_2"/>
    <property type="match status" value="6"/>
</dbReference>
<proteinExistence type="inferred from homology"/>
<dbReference type="CDD" id="cd08044">
    <property type="entry name" value="TAF5_NTD2"/>
    <property type="match status" value="1"/>
</dbReference>
<keyword evidence="5" id="KW-0805">Transcription regulation</keyword>
<dbReference type="Gene3D" id="1.25.40.500">
    <property type="entry name" value="TFIID subunit TAF5, NTD2 domain"/>
    <property type="match status" value="1"/>
</dbReference>
<dbReference type="SMART" id="SM00667">
    <property type="entry name" value="LisH"/>
    <property type="match status" value="1"/>
</dbReference>
<evidence type="ECO:0000256" key="2">
    <source>
        <dbReference type="ARBA" id="ARBA00009435"/>
    </source>
</evidence>
<dbReference type="GO" id="GO:0000124">
    <property type="term" value="C:SAGA complex"/>
    <property type="evidence" value="ECO:0000318"/>
    <property type="project" value="GO_Central"/>
</dbReference>
<dbReference type="PROSITE" id="PS50896">
    <property type="entry name" value="LISH"/>
    <property type="match status" value="1"/>
</dbReference>
<feature type="repeat" description="WD" evidence="8">
    <location>
        <begin position="412"/>
        <end position="446"/>
    </location>
</feature>
<feature type="repeat" description="WD" evidence="8">
    <location>
        <begin position="454"/>
        <end position="495"/>
    </location>
</feature>
<dbReference type="AlphaFoldDB" id="A0A1Y1HYL3"/>
<reference evidence="11 12" key="1">
    <citation type="journal article" date="2014" name="Nat. Commun.">
        <title>Klebsormidium flaccidum genome reveals primary factors for plant terrestrial adaptation.</title>
        <authorList>
            <person name="Hori K."/>
            <person name="Maruyama F."/>
            <person name="Fujisawa T."/>
            <person name="Togashi T."/>
            <person name="Yamamoto N."/>
            <person name="Seo M."/>
            <person name="Sato S."/>
            <person name="Yamada T."/>
            <person name="Mori H."/>
            <person name="Tajima N."/>
            <person name="Moriyama T."/>
            <person name="Ikeuchi M."/>
            <person name="Watanabe M."/>
            <person name="Wada H."/>
            <person name="Kobayashi K."/>
            <person name="Saito M."/>
            <person name="Masuda T."/>
            <person name="Sasaki-Sekimoto Y."/>
            <person name="Mashiguchi K."/>
            <person name="Awai K."/>
            <person name="Shimojima M."/>
            <person name="Masuda S."/>
            <person name="Iwai M."/>
            <person name="Nobusawa T."/>
            <person name="Narise T."/>
            <person name="Kondo S."/>
            <person name="Saito H."/>
            <person name="Sato R."/>
            <person name="Murakawa M."/>
            <person name="Ihara Y."/>
            <person name="Oshima-Yamada Y."/>
            <person name="Ohtaka K."/>
            <person name="Satoh M."/>
            <person name="Sonobe K."/>
            <person name="Ishii M."/>
            <person name="Ohtani R."/>
            <person name="Kanamori-Sato M."/>
            <person name="Honoki R."/>
            <person name="Miyazaki D."/>
            <person name="Mochizuki H."/>
            <person name="Umetsu J."/>
            <person name="Higashi K."/>
            <person name="Shibata D."/>
            <person name="Kamiya Y."/>
            <person name="Sato N."/>
            <person name="Nakamura Y."/>
            <person name="Tabata S."/>
            <person name="Ida S."/>
            <person name="Kurokawa K."/>
            <person name="Ohta H."/>
        </authorList>
    </citation>
    <scope>NUCLEOTIDE SEQUENCE [LARGE SCALE GENOMIC DNA]</scope>
    <source>
        <strain evidence="11 12">NIES-2285</strain>
    </source>
</reference>
<dbReference type="OrthoDB" id="674604at2759"/>
<feature type="compositionally biased region" description="Low complexity" evidence="9">
    <location>
        <begin position="281"/>
        <end position="293"/>
    </location>
</feature>
<dbReference type="InterPro" id="IPR037264">
    <property type="entry name" value="TFIID_NTD2_sf"/>
</dbReference>
<evidence type="ECO:0000313" key="12">
    <source>
        <dbReference type="Proteomes" id="UP000054558"/>
    </source>
</evidence>
<keyword evidence="7" id="KW-0539">Nucleus</keyword>
<sequence length="668" mass="73583">MKEEDLNRIVLSYLKKKGYRNAEAAFKSESKTQSLQEMVNGQENDLDVSILNHVYLYVKGENSPSRYGESYSKLQAWVHDSLDLYKNELSRILYPIFVHCFLQLVAKGYPTEAREFFQAFKADHQSAHGRDLQKLEGVSNPQHLLDNDLAKSYRENKFSVKLCQYSCELLISFLHDSEMMLMLSLVNEHLNLEVVPGQPSPLPEEDEAFTVTGKPQEALENLNRSEIRWGQLEDGIEQRFEEKMAEEAAEAANEEKKEGDPSKPPSKKLKKDGKAGGGAKAGKQGAKAAASGATRVPSVIPLPRLSEEVEGLAFEDLRKRVQLGSAALPSVCFYTFMNHYNSLNTVALSQDGSKVAAGFSDSSVKVWDMSKRTVSQPQAQSAEARTSEGAGPGPGSQSQAASAPGSMGYSLFQAHSGPVYGADFSPDDRFLLSSSADTTVRLWSMELGANLVCYKGHNYPVWDVRFSPLGHYFATASHDRTARIWSTDRVHPLRIMAGHLSDVDCVRWHPNCNYVATGSSDKTVRLWDVSSGECMRIFTGHRSTILSLAMSPDGRHMASADEDGTIMVWDLGSGRKVVTPLLGRNGCVWSLAFSSEGSLLASGSEDNCVRIWDVGASTRAPKGDDKPGTARRLRLLKTLPTKHTPVYSLQFSPRNLLFAAGAAQRPKS</sequence>
<dbReference type="InterPro" id="IPR006594">
    <property type="entry name" value="LisH"/>
</dbReference>
<dbReference type="InterPro" id="IPR019775">
    <property type="entry name" value="WD40_repeat_CS"/>
</dbReference>
<dbReference type="Pfam" id="PF00400">
    <property type="entry name" value="WD40"/>
    <property type="match status" value="6"/>
</dbReference>
<dbReference type="Pfam" id="PF04494">
    <property type="entry name" value="TFIID_NTD2"/>
    <property type="match status" value="1"/>
</dbReference>